<dbReference type="EMBL" id="JBHSFN010000002">
    <property type="protein sequence ID" value="MFC4585513.1"/>
    <property type="molecule type" value="Genomic_DNA"/>
</dbReference>
<feature type="domain" description="ABC transporter" evidence="10">
    <location>
        <begin position="6"/>
        <end position="236"/>
    </location>
</feature>
<proteinExistence type="inferred from homology"/>
<evidence type="ECO:0000256" key="3">
    <source>
        <dbReference type="ARBA" id="ARBA00022475"/>
    </source>
</evidence>
<keyword evidence="7" id="KW-0472">Membrane</keyword>
<evidence type="ECO:0000256" key="5">
    <source>
        <dbReference type="ARBA" id="ARBA00022840"/>
    </source>
</evidence>
<dbReference type="RefSeq" id="WP_262843096.1">
    <property type="nucleotide sequence ID" value="NZ_JANZYP010000015.1"/>
</dbReference>
<comment type="subcellular location">
    <subcellularLocation>
        <location evidence="1">Cell membrane</location>
        <topology evidence="1">Peripheral membrane protein</topology>
        <orientation evidence="1">Cytoplasmic side</orientation>
    </subcellularLocation>
</comment>
<dbReference type="PANTHER" id="PTHR42711">
    <property type="entry name" value="ABC TRANSPORTER ATP-BINDING PROTEIN"/>
    <property type="match status" value="1"/>
</dbReference>
<dbReference type="Proteomes" id="UP001595891">
    <property type="component" value="Unassembled WGS sequence"/>
</dbReference>
<dbReference type="InterPro" id="IPR027417">
    <property type="entry name" value="P-loop_NTPase"/>
</dbReference>
<evidence type="ECO:0000256" key="4">
    <source>
        <dbReference type="ARBA" id="ARBA00022741"/>
    </source>
</evidence>
<dbReference type="SUPFAM" id="SSF52540">
    <property type="entry name" value="P-loop containing nucleoside triphosphate hydrolases"/>
    <property type="match status" value="1"/>
</dbReference>
<keyword evidence="4" id="KW-0547">Nucleotide-binding</keyword>
<dbReference type="Pfam" id="PF00005">
    <property type="entry name" value="ABC_tran"/>
    <property type="match status" value="1"/>
</dbReference>
<dbReference type="InterPro" id="IPR003439">
    <property type="entry name" value="ABC_transporter-like_ATP-bd"/>
</dbReference>
<evidence type="ECO:0000256" key="7">
    <source>
        <dbReference type="ARBA" id="ARBA00023136"/>
    </source>
</evidence>
<gene>
    <name evidence="11" type="ORF">ACFO8L_05495</name>
</gene>
<keyword evidence="2" id="KW-0813">Transport</keyword>
<keyword evidence="8" id="KW-0046">Antibiotic resistance</keyword>
<dbReference type="InterPro" id="IPR017871">
    <property type="entry name" value="ABC_transporter-like_CS"/>
</dbReference>
<organism evidence="11 12">
    <name type="scientific">Sphaerisporangium corydalis</name>
    <dbReference type="NCBI Taxonomy" id="1441875"/>
    <lineage>
        <taxon>Bacteria</taxon>
        <taxon>Bacillati</taxon>
        <taxon>Actinomycetota</taxon>
        <taxon>Actinomycetes</taxon>
        <taxon>Streptosporangiales</taxon>
        <taxon>Streptosporangiaceae</taxon>
        <taxon>Sphaerisporangium</taxon>
    </lineage>
</organism>
<reference evidence="12" key="1">
    <citation type="journal article" date="2019" name="Int. J. Syst. Evol. Microbiol.">
        <title>The Global Catalogue of Microorganisms (GCM) 10K type strain sequencing project: providing services to taxonomists for standard genome sequencing and annotation.</title>
        <authorList>
            <consortium name="The Broad Institute Genomics Platform"/>
            <consortium name="The Broad Institute Genome Sequencing Center for Infectious Disease"/>
            <person name="Wu L."/>
            <person name="Ma J."/>
        </authorList>
    </citation>
    <scope>NUCLEOTIDE SEQUENCE [LARGE SCALE GENOMIC DNA]</scope>
    <source>
        <strain evidence="12">CCUG 49560</strain>
    </source>
</reference>
<dbReference type="Gene3D" id="3.40.50.300">
    <property type="entry name" value="P-loop containing nucleotide triphosphate hydrolases"/>
    <property type="match status" value="1"/>
</dbReference>
<evidence type="ECO:0000313" key="12">
    <source>
        <dbReference type="Proteomes" id="UP001595891"/>
    </source>
</evidence>
<dbReference type="PROSITE" id="PS00211">
    <property type="entry name" value="ABC_TRANSPORTER_1"/>
    <property type="match status" value="1"/>
</dbReference>
<evidence type="ECO:0000256" key="6">
    <source>
        <dbReference type="ARBA" id="ARBA00022967"/>
    </source>
</evidence>
<dbReference type="SMART" id="SM00382">
    <property type="entry name" value="AAA"/>
    <property type="match status" value="1"/>
</dbReference>
<accession>A0ABV9E8A6</accession>
<comment type="similarity">
    <text evidence="9">Belongs to the ABC transporter superfamily. Drug exporter-1 (DrugE1) (TC 3.A.1.105) family.</text>
</comment>
<dbReference type="PROSITE" id="PS50893">
    <property type="entry name" value="ABC_TRANSPORTER_2"/>
    <property type="match status" value="1"/>
</dbReference>
<dbReference type="InterPro" id="IPR005894">
    <property type="entry name" value="DrrA"/>
</dbReference>
<name>A0ABV9E8A6_9ACTN</name>
<evidence type="ECO:0000313" key="11">
    <source>
        <dbReference type="EMBL" id="MFC4585513.1"/>
    </source>
</evidence>
<evidence type="ECO:0000256" key="2">
    <source>
        <dbReference type="ARBA" id="ARBA00022448"/>
    </source>
</evidence>
<keyword evidence="3" id="KW-1003">Cell membrane</keyword>
<dbReference type="PANTHER" id="PTHR42711:SF19">
    <property type="entry name" value="DOXORUBICIN RESISTANCE ATP-BINDING PROTEIN DRRA"/>
    <property type="match status" value="1"/>
</dbReference>
<dbReference type="InterPro" id="IPR003593">
    <property type="entry name" value="AAA+_ATPase"/>
</dbReference>
<protein>
    <submittedName>
        <fullName evidence="11">ATP-binding cassette domain-containing protein</fullName>
    </submittedName>
</protein>
<sequence>MTAYQIQAEGLRKRYGKTVALDGVDLSVPAGSVFGLLGPNGAGKTTVVRILATLLRPDAGTVRIGGHDLARSPREVRDLIGLTGQYAAVDEDLTGRENLTMVARLLGLPRAEARRRAGELLERFDLTGAAGRTAKTYSGGMRRRLDLAASLIGRPRVLFLDEPTSGLDPRSRGAVWDLVRALVDEGTTVLLTTQYLEEADRLAGRIAVLDHGRVISVGTPAELKRAAGGRTLDVRVTDPGRLADLERVLAGVAGSAPTRSGELVSLPVDATVDGREALDEVLRRAAAEDIAITEIALRLATLDEVFLALTGHDAREGAAA</sequence>
<dbReference type="InterPro" id="IPR025302">
    <property type="entry name" value="DrrA1/2-like_C"/>
</dbReference>
<evidence type="ECO:0000256" key="8">
    <source>
        <dbReference type="ARBA" id="ARBA00023251"/>
    </source>
</evidence>
<dbReference type="NCBIfam" id="TIGR01188">
    <property type="entry name" value="drrA"/>
    <property type="match status" value="1"/>
</dbReference>
<keyword evidence="5 11" id="KW-0067">ATP-binding</keyword>
<dbReference type="Pfam" id="PF13732">
    <property type="entry name" value="DrrA1-3_C"/>
    <property type="match status" value="1"/>
</dbReference>
<keyword evidence="6" id="KW-1278">Translocase</keyword>
<evidence type="ECO:0000256" key="1">
    <source>
        <dbReference type="ARBA" id="ARBA00004413"/>
    </source>
</evidence>
<evidence type="ECO:0000259" key="10">
    <source>
        <dbReference type="PROSITE" id="PS50893"/>
    </source>
</evidence>
<dbReference type="InterPro" id="IPR050763">
    <property type="entry name" value="ABC_transporter_ATP-binding"/>
</dbReference>
<dbReference type="GO" id="GO:0005524">
    <property type="term" value="F:ATP binding"/>
    <property type="evidence" value="ECO:0007669"/>
    <property type="project" value="UniProtKB-KW"/>
</dbReference>
<keyword evidence="12" id="KW-1185">Reference proteome</keyword>
<comment type="caution">
    <text evidence="11">The sequence shown here is derived from an EMBL/GenBank/DDBJ whole genome shotgun (WGS) entry which is preliminary data.</text>
</comment>
<evidence type="ECO:0000256" key="9">
    <source>
        <dbReference type="ARBA" id="ARBA00049985"/>
    </source>
</evidence>